<dbReference type="GO" id="GO:0005304">
    <property type="term" value="F:L-valine transmembrane transporter activity"/>
    <property type="evidence" value="ECO:0007669"/>
    <property type="project" value="TreeGrafter"/>
</dbReference>
<evidence type="ECO:0000256" key="4">
    <source>
        <dbReference type="ARBA" id="ARBA00022519"/>
    </source>
</evidence>
<comment type="similarity">
    <text evidence="9">Belongs to the binding-protein-dependent transport system permease family. LivHM subfamily.</text>
</comment>
<evidence type="ECO:0000256" key="3">
    <source>
        <dbReference type="ARBA" id="ARBA00022475"/>
    </source>
</evidence>
<proteinExistence type="inferred from homology"/>
<dbReference type="AlphaFoldDB" id="A0A0S7BLH2"/>
<dbReference type="CDD" id="cd06582">
    <property type="entry name" value="TM_PBP1_LivH_like"/>
    <property type="match status" value="1"/>
</dbReference>
<keyword evidence="2" id="KW-0813">Transport</keyword>
<dbReference type="GO" id="GO:0015192">
    <property type="term" value="F:L-phenylalanine transmembrane transporter activity"/>
    <property type="evidence" value="ECO:0007669"/>
    <property type="project" value="TreeGrafter"/>
</dbReference>
<feature type="transmembrane region" description="Helical" evidence="10">
    <location>
        <begin position="95"/>
        <end position="114"/>
    </location>
</feature>
<evidence type="ECO:0000256" key="8">
    <source>
        <dbReference type="ARBA" id="ARBA00023136"/>
    </source>
</evidence>
<reference evidence="11" key="1">
    <citation type="submission" date="2015-07" db="EMBL/GenBank/DDBJ databases">
        <title>Draft Genome Sequences of Anaerolinea thermolimosa IMO-1, Bellilinea caldifistulae GOMI-1, Leptolinea tardivitalis YMTK-2, Levilinea saccharolytica KIBI-1,Longilinea arvoryzae KOME-1, Previously Described as Members of the Anaerolineaceae (Chloroflexi).</title>
        <authorList>
            <person name="Sekiguchi Y."/>
            <person name="Ohashi A."/>
            <person name="Matsuura N."/>
            <person name="Tourlousse M.D."/>
        </authorList>
    </citation>
    <scope>NUCLEOTIDE SEQUENCE [LARGE SCALE GENOMIC DNA]</scope>
    <source>
        <strain evidence="11">KOME-1</strain>
    </source>
</reference>
<keyword evidence="6" id="KW-0029">Amino-acid transport</keyword>
<name>A0A0S7BLH2_9CHLR</name>
<keyword evidence="5 10" id="KW-0812">Transmembrane</keyword>
<feature type="transmembrane region" description="Helical" evidence="10">
    <location>
        <begin position="310"/>
        <end position="332"/>
    </location>
</feature>
<dbReference type="GO" id="GO:0015190">
    <property type="term" value="F:L-leucine transmembrane transporter activity"/>
    <property type="evidence" value="ECO:0007669"/>
    <property type="project" value="TreeGrafter"/>
</dbReference>
<organism evidence="11">
    <name type="scientific">Longilinea arvoryzae</name>
    <dbReference type="NCBI Taxonomy" id="360412"/>
    <lineage>
        <taxon>Bacteria</taxon>
        <taxon>Bacillati</taxon>
        <taxon>Chloroflexota</taxon>
        <taxon>Anaerolineae</taxon>
        <taxon>Anaerolineales</taxon>
        <taxon>Anaerolineaceae</taxon>
        <taxon>Longilinea</taxon>
    </lineage>
</organism>
<keyword evidence="4" id="KW-0997">Cell inner membrane</keyword>
<gene>
    <name evidence="11" type="ORF">LARV_02561</name>
</gene>
<feature type="transmembrane region" description="Helical" evidence="10">
    <location>
        <begin position="126"/>
        <end position="148"/>
    </location>
</feature>
<dbReference type="Proteomes" id="UP000055060">
    <property type="component" value="Unassembled WGS sequence"/>
</dbReference>
<feature type="transmembrane region" description="Helical" evidence="10">
    <location>
        <begin position="254"/>
        <end position="276"/>
    </location>
</feature>
<dbReference type="PANTHER" id="PTHR11795">
    <property type="entry name" value="BRANCHED-CHAIN AMINO ACID TRANSPORT SYSTEM PERMEASE PROTEIN LIVH"/>
    <property type="match status" value="1"/>
</dbReference>
<dbReference type="STRING" id="360412.LARV_02561"/>
<feature type="transmembrane region" description="Helical" evidence="10">
    <location>
        <begin position="177"/>
        <end position="200"/>
    </location>
</feature>
<dbReference type="GO" id="GO:0042941">
    <property type="term" value="P:D-alanine transmembrane transport"/>
    <property type="evidence" value="ECO:0007669"/>
    <property type="project" value="TreeGrafter"/>
</dbReference>
<evidence type="ECO:0000256" key="5">
    <source>
        <dbReference type="ARBA" id="ARBA00022692"/>
    </source>
</evidence>
<feature type="transmembrane region" description="Helical" evidence="10">
    <location>
        <begin position="20"/>
        <end position="44"/>
    </location>
</feature>
<feature type="transmembrane region" description="Helical" evidence="10">
    <location>
        <begin position="56"/>
        <end position="75"/>
    </location>
</feature>
<dbReference type="InterPro" id="IPR052157">
    <property type="entry name" value="BCAA_transport_permease"/>
</dbReference>
<evidence type="ECO:0000256" key="6">
    <source>
        <dbReference type="ARBA" id="ARBA00022970"/>
    </source>
</evidence>
<accession>A0A0S7BLH2</accession>
<evidence type="ECO:0000256" key="2">
    <source>
        <dbReference type="ARBA" id="ARBA00022448"/>
    </source>
</evidence>
<dbReference type="GO" id="GO:0015808">
    <property type="term" value="P:L-alanine transport"/>
    <property type="evidence" value="ECO:0007669"/>
    <property type="project" value="TreeGrafter"/>
</dbReference>
<dbReference type="InterPro" id="IPR001851">
    <property type="entry name" value="ABC_transp_permease"/>
</dbReference>
<keyword evidence="7 10" id="KW-1133">Transmembrane helix</keyword>
<evidence type="ECO:0000256" key="9">
    <source>
        <dbReference type="ARBA" id="ARBA00037998"/>
    </source>
</evidence>
<dbReference type="GO" id="GO:0005886">
    <property type="term" value="C:plasma membrane"/>
    <property type="evidence" value="ECO:0007669"/>
    <property type="project" value="UniProtKB-SubCell"/>
</dbReference>
<sequence>MRIYDVLFVKMPYGPDTWVRFMISGLIIGGMYALIAIGYTLVYGILGMINFAHGEVMMIGTFGGYFVVEGLSAIHTPTLENPNLTFLNAYPIPSVLLAFLAGTIVAALTGYFLEKIAYRPLRNAPRLVPLISAIGASIFLQNAVQLLFSPQLRDYTNPDVIARGIGWPIEIAGSQVLITYTGAFSFLLSILLMVGLYILVQKTRIGRAMRAVAQDKKTAALMGVDVNAVISRTFIISGALAGAAGVMWGFHNGLVYYFLGFVPGIKAFTAAVLGGIGNIPGAMVGGLFLGVVESIGPAALGIDFQLKDVIAFSILVLVLIFRPSGILGTATVEEKL</sequence>
<evidence type="ECO:0000313" key="11">
    <source>
        <dbReference type="EMBL" id="GAP14785.1"/>
    </source>
</evidence>
<dbReference type="Pfam" id="PF02653">
    <property type="entry name" value="BPD_transp_2"/>
    <property type="match status" value="1"/>
</dbReference>
<feature type="transmembrane region" description="Helical" evidence="10">
    <location>
        <begin position="283"/>
        <end position="304"/>
    </location>
</feature>
<evidence type="ECO:0000313" key="12">
    <source>
        <dbReference type="Proteomes" id="UP000055060"/>
    </source>
</evidence>
<evidence type="ECO:0000256" key="10">
    <source>
        <dbReference type="SAM" id="Phobius"/>
    </source>
</evidence>
<dbReference type="GO" id="GO:1903806">
    <property type="term" value="P:L-isoleucine import across plasma membrane"/>
    <property type="evidence" value="ECO:0007669"/>
    <property type="project" value="TreeGrafter"/>
</dbReference>
<comment type="subcellular location">
    <subcellularLocation>
        <location evidence="1">Cell membrane</location>
        <topology evidence="1">Multi-pass membrane protein</topology>
    </subcellularLocation>
</comment>
<keyword evidence="3" id="KW-1003">Cell membrane</keyword>
<keyword evidence="8 10" id="KW-0472">Membrane</keyword>
<dbReference type="GO" id="GO:0015188">
    <property type="term" value="F:L-isoleucine transmembrane transporter activity"/>
    <property type="evidence" value="ECO:0007669"/>
    <property type="project" value="TreeGrafter"/>
</dbReference>
<evidence type="ECO:0000256" key="1">
    <source>
        <dbReference type="ARBA" id="ARBA00004651"/>
    </source>
</evidence>
<dbReference type="PANTHER" id="PTHR11795:SF371">
    <property type="entry name" value="HIGH-AFFINITY BRANCHED-CHAIN AMINO ACID TRANSPORT SYSTEM PERMEASE PROTEIN LIVH"/>
    <property type="match status" value="1"/>
</dbReference>
<feature type="transmembrane region" description="Helical" evidence="10">
    <location>
        <begin position="221"/>
        <end position="248"/>
    </location>
</feature>
<dbReference type="EMBL" id="DF967972">
    <property type="protein sequence ID" value="GAP14785.1"/>
    <property type="molecule type" value="Genomic_DNA"/>
</dbReference>
<keyword evidence="12" id="KW-1185">Reference proteome</keyword>
<evidence type="ECO:0000256" key="7">
    <source>
        <dbReference type="ARBA" id="ARBA00022989"/>
    </source>
</evidence>
<protein>
    <submittedName>
        <fullName evidence="11">Amino acid/amide ABC transporter membrane protein 1, HAAT family</fullName>
    </submittedName>
</protein>